<keyword evidence="3" id="KW-0808">Transferase</keyword>
<dbReference type="PANTHER" id="PTHR11062">
    <property type="entry name" value="EXOSTOSIN HEPARAN SULFATE GLYCOSYLTRANSFERASE -RELATED"/>
    <property type="match status" value="1"/>
</dbReference>
<dbReference type="InterPro" id="IPR004263">
    <property type="entry name" value="Exostosin"/>
</dbReference>
<keyword evidence="7" id="KW-0472">Membrane</keyword>
<evidence type="ECO:0000313" key="9">
    <source>
        <dbReference type="EMBL" id="KAJ4970566.1"/>
    </source>
</evidence>
<keyword evidence="4" id="KW-0735">Signal-anchor</keyword>
<comment type="caution">
    <text evidence="9">The sequence shown here is derived from an EMBL/GenBank/DDBJ whole genome shotgun (WGS) entry which is preliminary data.</text>
</comment>
<dbReference type="EMBL" id="JAMYWD010000005">
    <property type="protein sequence ID" value="KAJ4970566.1"/>
    <property type="molecule type" value="Genomic_DNA"/>
</dbReference>
<comment type="similarity">
    <text evidence="2">Belongs to the glycosyltransferase 47 family.</text>
</comment>
<keyword evidence="7" id="KW-0812">Transmembrane</keyword>
<feature type="region of interest" description="Disordered" evidence="6">
    <location>
        <begin position="64"/>
        <end position="88"/>
    </location>
</feature>
<proteinExistence type="inferred from homology"/>
<keyword evidence="3" id="KW-0328">Glycosyltransferase</keyword>
<feature type="transmembrane region" description="Helical" evidence="7">
    <location>
        <begin position="20"/>
        <end position="45"/>
    </location>
</feature>
<dbReference type="Pfam" id="PF03016">
    <property type="entry name" value="Exostosin_GT47"/>
    <property type="match status" value="1"/>
</dbReference>
<evidence type="ECO:0000313" key="10">
    <source>
        <dbReference type="Proteomes" id="UP001141806"/>
    </source>
</evidence>
<gene>
    <name evidence="9" type="ORF">NE237_003665</name>
</gene>
<evidence type="ECO:0000256" key="6">
    <source>
        <dbReference type="SAM" id="MobiDB-lite"/>
    </source>
</evidence>
<evidence type="ECO:0000256" key="4">
    <source>
        <dbReference type="ARBA" id="ARBA00022968"/>
    </source>
</evidence>
<accession>A0A9Q0KHU7</accession>
<dbReference type="Proteomes" id="UP001141806">
    <property type="component" value="Unassembled WGS sequence"/>
</dbReference>
<dbReference type="GO" id="GO:0000139">
    <property type="term" value="C:Golgi membrane"/>
    <property type="evidence" value="ECO:0007669"/>
    <property type="project" value="UniProtKB-SubCell"/>
</dbReference>
<dbReference type="PANTHER" id="PTHR11062:SF207">
    <property type="entry name" value="OS07G0188700 PROTEIN"/>
    <property type="match status" value="1"/>
</dbReference>
<dbReference type="InterPro" id="IPR040911">
    <property type="entry name" value="Exostosin_GT47"/>
</dbReference>
<protein>
    <recommendedName>
        <fullName evidence="8">Exostosin GT47 domain-containing protein</fullName>
    </recommendedName>
</protein>
<feature type="compositionally biased region" description="Low complexity" evidence="6">
    <location>
        <begin position="64"/>
        <end position="79"/>
    </location>
</feature>
<organism evidence="9 10">
    <name type="scientific">Protea cynaroides</name>
    <dbReference type="NCBI Taxonomy" id="273540"/>
    <lineage>
        <taxon>Eukaryota</taxon>
        <taxon>Viridiplantae</taxon>
        <taxon>Streptophyta</taxon>
        <taxon>Embryophyta</taxon>
        <taxon>Tracheophyta</taxon>
        <taxon>Spermatophyta</taxon>
        <taxon>Magnoliopsida</taxon>
        <taxon>Proteales</taxon>
        <taxon>Proteaceae</taxon>
        <taxon>Protea</taxon>
    </lineage>
</organism>
<evidence type="ECO:0000256" key="1">
    <source>
        <dbReference type="ARBA" id="ARBA00004323"/>
    </source>
</evidence>
<dbReference type="OrthoDB" id="1924787at2759"/>
<evidence type="ECO:0000256" key="7">
    <source>
        <dbReference type="SAM" id="Phobius"/>
    </source>
</evidence>
<feature type="domain" description="Exostosin GT47" evidence="8">
    <location>
        <begin position="218"/>
        <end position="497"/>
    </location>
</feature>
<evidence type="ECO:0000256" key="3">
    <source>
        <dbReference type="ARBA" id="ARBA00022676"/>
    </source>
</evidence>
<dbReference type="GO" id="GO:0016757">
    <property type="term" value="F:glycosyltransferase activity"/>
    <property type="evidence" value="ECO:0007669"/>
    <property type="project" value="UniProtKB-KW"/>
</dbReference>
<name>A0A9Q0KHU7_9MAGN</name>
<reference evidence="9" key="1">
    <citation type="journal article" date="2023" name="Plant J.">
        <title>The genome of the king protea, Protea cynaroides.</title>
        <authorList>
            <person name="Chang J."/>
            <person name="Duong T.A."/>
            <person name="Schoeman C."/>
            <person name="Ma X."/>
            <person name="Roodt D."/>
            <person name="Barker N."/>
            <person name="Li Z."/>
            <person name="Van de Peer Y."/>
            <person name="Mizrachi E."/>
        </authorList>
    </citation>
    <scope>NUCLEOTIDE SEQUENCE</scope>
    <source>
        <tissue evidence="9">Young leaves</tissue>
    </source>
</reference>
<dbReference type="AlphaFoldDB" id="A0A9Q0KHU7"/>
<evidence type="ECO:0000256" key="2">
    <source>
        <dbReference type="ARBA" id="ARBA00010271"/>
    </source>
</evidence>
<sequence>MGDYVKLSSRWTSMSSSLKFLMVVIVLILLSGFVFILGPVSTFWVPLSYRHWVWRADVTSSATAPTTASSATTSTTDSSLRVQAGTSPRNPDFFPRVVVDGHPTEIEQPLPNDALTFNPSSSPLLASQITPQPNEKPQEDLIIASMNESAGVAPSLITKMPKEHSSLERLEAGLARARAAIREAARNWNQTLTDADYVPQGPMYWKPRAFHRSYLAMEKQFKVFVYEEGEPPLFHNGPCKSIYSMEGTFIHRMEMDSQFRTRDPEKAHVFFLPFSVVMMVRFVYVPNSHDTGPIRETILDYVDIISTKYPFWNRSLGADHFMLACHDWGPMSSTFVPHLYKNSIRALCNANTSEGFNPSKDVSFPEIHLKTGLTNGLVGGPSASRRPILAFFAGGKHGTIRLLLLEHWKNKDEDVQVFEYLPRNMSYEEKMRKSKFCLCPSGYEVASPRIVEAIYAGCVPVLISDHYVPPFSEILNWKTFSVEVRVAEIPNLKRILMDISSRQYIKMQRRLIQVRRHFELHSPPERFDVYNMILHSVWLRRLNVRIRDS</sequence>
<keyword evidence="7" id="KW-1133">Transmembrane helix</keyword>
<keyword evidence="5" id="KW-0333">Golgi apparatus</keyword>
<comment type="subcellular location">
    <subcellularLocation>
        <location evidence="1">Golgi apparatus membrane</location>
        <topology evidence="1">Single-pass type II membrane protein</topology>
    </subcellularLocation>
</comment>
<keyword evidence="10" id="KW-1185">Reference proteome</keyword>
<evidence type="ECO:0000259" key="8">
    <source>
        <dbReference type="Pfam" id="PF03016"/>
    </source>
</evidence>
<evidence type="ECO:0000256" key="5">
    <source>
        <dbReference type="ARBA" id="ARBA00023034"/>
    </source>
</evidence>